<feature type="signal peptide" evidence="1">
    <location>
        <begin position="1"/>
        <end position="33"/>
    </location>
</feature>
<evidence type="ECO:0000313" key="2">
    <source>
        <dbReference type="EMBL" id="OIN98705.1"/>
    </source>
</evidence>
<dbReference type="Gene3D" id="2.60.450.10">
    <property type="entry name" value="Lipopolysaccharide (LPS) transport protein A like domain"/>
    <property type="match status" value="1"/>
</dbReference>
<dbReference type="Proteomes" id="UP000182278">
    <property type="component" value="Unassembled WGS sequence"/>
</dbReference>
<organism evidence="2 3">
    <name type="scientific">Candidatus Desantisbacteria bacterium CG1_02_38_46</name>
    <dbReference type="NCBI Taxonomy" id="1817893"/>
    <lineage>
        <taxon>Bacteria</taxon>
        <taxon>Candidatus Desantisiibacteriota</taxon>
    </lineage>
</organism>
<reference evidence="2 3" key="1">
    <citation type="journal article" date="2016" name="Environ. Microbiol.">
        <title>Genomic resolution of a cold subsurface aquifer community provides metabolic insights for novel microbes adapted to high CO concentrations.</title>
        <authorList>
            <person name="Probst A.J."/>
            <person name="Castelle C.J."/>
            <person name="Singh A."/>
            <person name="Brown C.T."/>
            <person name="Anantharaman K."/>
            <person name="Sharon I."/>
            <person name="Hug L.A."/>
            <person name="Burstein D."/>
            <person name="Emerson J.B."/>
            <person name="Thomas B.C."/>
            <person name="Banfield J.F."/>
        </authorList>
    </citation>
    <scope>NUCLEOTIDE SEQUENCE [LARGE SCALE GENOMIC DNA]</scope>
    <source>
        <strain evidence="2">CG1_02_38_46</strain>
    </source>
</reference>
<accession>A0A1J4SGY9</accession>
<evidence type="ECO:0008006" key="4">
    <source>
        <dbReference type="Google" id="ProtNLM"/>
    </source>
</evidence>
<dbReference type="GO" id="GO:0009279">
    <property type="term" value="C:cell outer membrane"/>
    <property type="evidence" value="ECO:0007669"/>
    <property type="project" value="TreeGrafter"/>
</dbReference>
<dbReference type="PANTHER" id="PTHR30189:SF1">
    <property type="entry name" value="LPS-ASSEMBLY PROTEIN LPTD"/>
    <property type="match status" value="1"/>
</dbReference>
<dbReference type="GO" id="GO:1990351">
    <property type="term" value="C:transporter complex"/>
    <property type="evidence" value="ECO:0007669"/>
    <property type="project" value="TreeGrafter"/>
</dbReference>
<dbReference type="AlphaFoldDB" id="A0A1J4SGY9"/>
<protein>
    <recommendedName>
        <fullName evidence="4">LPS-assembly protein LptD</fullName>
    </recommendedName>
</protein>
<dbReference type="InterPro" id="IPR050218">
    <property type="entry name" value="LptD"/>
</dbReference>
<evidence type="ECO:0000256" key="1">
    <source>
        <dbReference type="SAM" id="SignalP"/>
    </source>
</evidence>
<feature type="chain" id="PRO_5009633391" description="LPS-assembly protein LptD" evidence="1">
    <location>
        <begin position="34"/>
        <end position="657"/>
    </location>
</feature>
<proteinExistence type="predicted"/>
<dbReference type="EMBL" id="MNUO01000005">
    <property type="protein sequence ID" value="OIN98705.1"/>
    <property type="molecule type" value="Genomic_DNA"/>
</dbReference>
<gene>
    <name evidence="2" type="ORF">AUJ66_00405</name>
</gene>
<dbReference type="PANTHER" id="PTHR30189">
    <property type="entry name" value="LPS-ASSEMBLY PROTEIN"/>
    <property type="match status" value="1"/>
</dbReference>
<keyword evidence="1" id="KW-0732">Signal</keyword>
<comment type="caution">
    <text evidence="2">The sequence shown here is derived from an EMBL/GenBank/DDBJ whole genome shotgun (WGS) entry which is preliminary data.</text>
</comment>
<dbReference type="STRING" id="1817893.AUJ66_00405"/>
<evidence type="ECO:0000313" key="3">
    <source>
        <dbReference type="Proteomes" id="UP000182278"/>
    </source>
</evidence>
<name>A0A1J4SGY9_9BACT</name>
<sequence>MKMIKCSGMVCSCFALFSIFLFLKMSLPFCAIAQLSESVVSKTEIESEVHPIYCEADYLEYDREQGVVEGSGNVGIKYENIGIYSDHIKVNFKINEIMASGNISFISQSGKIMGDSITYNMTTKKGEVYNASTFSPPLYYRGKVINKISDDKIEVNKGLFTTCDLETPHYSLRAGRINIEIDKMVTASNITIYAGPIPVFYFPFLVFPLKEGAVSWFFPTIGHSQEKGIYVKAGYNYSPIPFLYGSIFFEYMQKKGMGVGSEYEYKSKKWGGASSLYYVRQGDANRYKINLKAQPSNSNSFFYTYFVNDTGFDREFGPYFSSPSNWVKKRWTTYISASCKLSRSPVNTKFDIKAEESKEGFILAFPKFKLYTYPFKIRSFPVHTDWSSSIGNYFFNRENYFLFNNNIGFTPESLKILPGLSLGSRLNLQGVYCSINGLTPGYKFTIGPRLCPNRNFLLLVSYNLDSEIDEDTYTSKHNPEQYVRILTSYTGKFVEYDLSGNYDLGDSSDFAERFKKIRFDISVNSPRGFNFFSSTKYNVLCPGTVQNVSYVRANKDNWAIQFGSQYSGFTAGTNVNTTPLFDLTGEVNATFKKYKFIFSTSYDLVEKKFRERDYIITRDLHCWEASIIYRELRPEIWFQFSIKAFPGIGARFHPKIF</sequence>